<reference evidence="1" key="1">
    <citation type="journal article" date="2014" name="Front. Microbiol.">
        <title>High frequency of phylogenetically diverse reductive dehalogenase-homologous genes in deep subseafloor sedimentary metagenomes.</title>
        <authorList>
            <person name="Kawai M."/>
            <person name="Futagami T."/>
            <person name="Toyoda A."/>
            <person name="Takaki Y."/>
            <person name="Nishi S."/>
            <person name="Hori S."/>
            <person name="Arai W."/>
            <person name="Tsubouchi T."/>
            <person name="Morono Y."/>
            <person name="Uchiyama I."/>
            <person name="Ito T."/>
            <person name="Fujiyama A."/>
            <person name="Inagaki F."/>
            <person name="Takami H."/>
        </authorList>
    </citation>
    <scope>NUCLEOTIDE SEQUENCE</scope>
    <source>
        <strain evidence="1">Expedition CK06-06</strain>
    </source>
</reference>
<dbReference type="AlphaFoldDB" id="X0ZBR2"/>
<name>X0ZBR2_9ZZZZ</name>
<protein>
    <submittedName>
        <fullName evidence="1">Uncharacterized protein</fullName>
    </submittedName>
</protein>
<organism evidence="1">
    <name type="scientific">marine sediment metagenome</name>
    <dbReference type="NCBI Taxonomy" id="412755"/>
    <lineage>
        <taxon>unclassified sequences</taxon>
        <taxon>metagenomes</taxon>
        <taxon>ecological metagenomes</taxon>
    </lineage>
</organism>
<dbReference type="EMBL" id="BART01009349">
    <property type="protein sequence ID" value="GAG66980.1"/>
    <property type="molecule type" value="Genomic_DNA"/>
</dbReference>
<proteinExistence type="predicted"/>
<gene>
    <name evidence="1" type="ORF">S01H4_20742</name>
</gene>
<accession>X0ZBR2</accession>
<sequence>LIPVGPTAGPLPKYLKSDMLYAIGGPPDALPPVTRALTITFPFVLT</sequence>
<evidence type="ECO:0000313" key="1">
    <source>
        <dbReference type="EMBL" id="GAG66980.1"/>
    </source>
</evidence>
<comment type="caution">
    <text evidence="1">The sequence shown here is derived from an EMBL/GenBank/DDBJ whole genome shotgun (WGS) entry which is preliminary data.</text>
</comment>
<feature type="non-terminal residue" evidence="1">
    <location>
        <position position="1"/>
    </location>
</feature>